<name>A0A7S3DGR1_9EUKA</name>
<sequence length="390" mass="43813">MASSDQVVQSAQAAVNIFKRLQKACRSEHSDSAMSLLIMQSIREEVARSNTSEVFSFGVDVCSNLAYIDSESHFRGATELARRTIHQCLAIEQNLHSKLEDIGLEAFLEETPPSLTLADVNTCLSSALAEGIESAHDLWFLESAFDTIRGPKSNEVSDSIRGRSRPFFMVSWNANLMKTLGDSEVHEMIQKNNTDGFLATCEALIDTASGRQRTIAEGQGYLEHCASLPRRVNLDCEGSSQGMQKCSVLWLLQLGRQVGRISKNFEDAWECKGDFQLGFNALSAVHDRYIQNNPWAPEDQKKPFEHLSIEEKRRDLPVLTAVIHAFLNNSAFFTSLKEKYSTPEVEEARIRRMRNFDTGRSPSRSRYSGNITLKPGFSFASSLKKWVENR</sequence>
<dbReference type="AlphaFoldDB" id="A0A7S3DGR1"/>
<evidence type="ECO:0000313" key="1">
    <source>
        <dbReference type="EMBL" id="CAE0256716.1"/>
    </source>
</evidence>
<proteinExistence type="predicted"/>
<gene>
    <name evidence="1" type="ORF">PBIL07802_LOCUS18972</name>
</gene>
<organism evidence="1">
    <name type="scientific">Palpitomonas bilix</name>
    <dbReference type="NCBI Taxonomy" id="652834"/>
    <lineage>
        <taxon>Eukaryota</taxon>
        <taxon>Eukaryota incertae sedis</taxon>
    </lineage>
</organism>
<reference evidence="1" key="1">
    <citation type="submission" date="2021-01" db="EMBL/GenBank/DDBJ databases">
        <authorList>
            <person name="Corre E."/>
            <person name="Pelletier E."/>
            <person name="Niang G."/>
            <person name="Scheremetjew M."/>
            <person name="Finn R."/>
            <person name="Kale V."/>
            <person name="Holt S."/>
            <person name="Cochrane G."/>
            <person name="Meng A."/>
            <person name="Brown T."/>
            <person name="Cohen L."/>
        </authorList>
    </citation>
    <scope>NUCLEOTIDE SEQUENCE</scope>
    <source>
        <strain evidence="1">NIES-2562</strain>
    </source>
</reference>
<dbReference type="EMBL" id="HBIB01029114">
    <property type="protein sequence ID" value="CAE0256716.1"/>
    <property type="molecule type" value="Transcribed_RNA"/>
</dbReference>
<protein>
    <submittedName>
        <fullName evidence="1">Uncharacterized protein</fullName>
    </submittedName>
</protein>
<accession>A0A7S3DGR1</accession>